<proteinExistence type="predicted"/>
<protein>
    <submittedName>
        <fullName evidence="2">Uncharacterized protein</fullName>
    </submittedName>
</protein>
<feature type="region of interest" description="Disordered" evidence="1">
    <location>
        <begin position="1"/>
        <end position="58"/>
    </location>
</feature>
<dbReference type="EMBL" id="KN880899">
    <property type="protein sequence ID" value="KIY61647.1"/>
    <property type="molecule type" value="Genomic_DNA"/>
</dbReference>
<sequence length="225" mass="25851">MSDSEQEERSAMPEAYAKRSASHRRAAATKLSPAELLEAAEQKRSFDAGEKGHKTPFPTIETRASKEKKLKAEWRLLQANVCRAQIPHAKFKEIRNTDKGAVYAGMTAKQRYEHDNRLIRNIKRRNAQRERRANTPKIVEREKNAAAEARYRARNRDDLRAKSAIRHAANYIDEVGPSEFKNRGTRMMPLRKPEEYQEPGEGVRVLFDAADLAKAVWDTYLPYCP</sequence>
<keyword evidence="3" id="KW-1185">Reference proteome</keyword>
<dbReference type="AlphaFoldDB" id="A0A0D7ATT7"/>
<dbReference type="Proteomes" id="UP000054007">
    <property type="component" value="Unassembled WGS sequence"/>
</dbReference>
<evidence type="ECO:0000313" key="3">
    <source>
        <dbReference type="Proteomes" id="UP000054007"/>
    </source>
</evidence>
<accession>A0A0D7ATT7</accession>
<evidence type="ECO:0000256" key="1">
    <source>
        <dbReference type="SAM" id="MobiDB-lite"/>
    </source>
</evidence>
<evidence type="ECO:0000313" key="2">
    <source>
        <dbReference type="EMBL" id="KIY61647.1"/>
    </source>
</evidence>
<gene>
    <name evidence="2" type="ORF">CYLTODRAFT_477309</name>
</gene>
<organism evidence="2 3">
    <name type="scientific">Cylindrobasidium torrendii FP15055 ss-10</name>
    <dbReference type="NCBI Taxonomy" id="1314674"/>
    <lineage>
        <taxon>Eukaryota</taxon>
        <taxon>Fungi</taxon>
        <taxon>Dikarya</taxon>
        <taxon>Basidiomycota</taxon>
        <taxon>Agaricomycotina</taxon>
        <taxon>Agaricomycetes</taxon>
        <taxon>Agaricomycetidae</taxon>
        <taxon>Agaricales</taxon>
        <taxon>Marasmiineae</taxon>
        <taxon>Physalacriaceae</taxon>
        <taxon>Cylindrobasidium</taxon>
    </lineage>
</organism>
<name>A0A0D7ATT7_9AGAR</name>
<feature type="compositionally biased region" description="Basic and acidic residues" evidence="1">
    <location>
        <begin position="40"/>
        <end position="53"/>
    </location>
</feature>
<reference evidence="2 3" key="1">
    <citation type="journal article" date="2015" name="Fungal Genet. Biol.">
        <title>Evolution of novel wood decay mechanisms in Agaricales revealed by the genome sequences of Fistulina hepatica and Cylindrobasidium torrendii.</title>
        <authorList>
            <person name="Floudas D."/>
            <person name="Held B.W."/>
            <person name="Riley R."/>
            <person name="Nagy L.G."/>
            <person name="Koehler G."/>
            <person name="Ransdell A.S."/>
            <person name="Younus H."/>
            <person name="Chow J."/>
            <person name="Chiniquy J."/>
            <person name="Lipzen A."/>
            <person name="Tritt A."/>
            <person name="Sun H."/>
            <person name="Haridas S."/>
            <person name="LaButti K."/>
            <person name="Ohm R.A."/>
            <person name="Kues U."/>
            <person name="Blanchette R.A."/>
            <person name="Grigoriev I.V."/>
            <person name="Minto R.E."/>
            <person name="Hibbett D.S."/>
        </authorList>
    </citation>
    <scope>NUCLEOTIDE SEQUENCE [LARGE SCALE GENOMIC DNA]</scope>
    <source>
        <strain evidence="2 3">FP15055 ss-10</strain>
    </source>
</reference>